<dbReference type="Proteomes" id="UP001550378">
    <property type="component" value="Unassembled WGS sequence"/>
</dbReference>
<evidence type="ECO:0008006" key="4">
    <source>
        <dbReference type="Google" id="ProtNLM"/>
    </source>
</evidence>
<dbReference type="EMBL" id="JBEXZR010000006">
    <property type="protein sequence ID" value="MEU0707666.1"/>
    <property type="molecule type" value="Genomic_DNA"/>
</dbReference>
<protein>
    <recommendedName>
        <fullName evidence="4">Secreted protein</fullName>
    </recommendedName>
</protein>
<gene>
    <name evidence="2" type="ORF">ABZ508_09875</name>
</gene>
<keyword evidence="3" id="KW-1185">Reference proteome</keyword>
<evidence type="ECO:0000313" key="2">
    <source>
        <dbReference type="EMBL" id="MEU0707666.1"/>
    </source>
</evidence>
<evidence type="ECO:0000256" key="1">
    <source>
        <dbReference type="SAM" id="MobiDB-lite"/>
    </source>
</evidence>
<name>A0ABV2W299_9ACTN</name>
<proteinExistence type="predicted"/>
<reference evidence="2 3" key="1">
    <citation type="submission" date="2024-06" db="EMBL/GenBank/DDBJ databases">
        <title>The Natural Products Discovery Center: Release of the First 8490 Sequenced Strains for Exploring Actinobacteria Biosynthetic Diversity.</title>
        <authorList>
            <person name="Kalkreuter E."/>
            <person name="Kautsar S.A."/>
            <person name="Yang D."/>
            <person name="Bader C.D."/>
            <person name="Teijaro C.N."/>
            <person name="Fluegel L."/>
            <person name="Davis C.M."/>
            <person name="Simpson J.R."/>
            <person name="Lauterbach L."/>
            <person name="Steele A.D."/>
            <person name="Gui C."/>
            <person name="Meng S."/>
            <person name="Li G."/>
            <person name="Viehrig K."/>
            <person name="Ye F."/>
            <person name="Su P."/>
            <person name="Kiefer A.F."/>
            <person name="Nichols A."/>
            <person name="Cepeda A.J."/>
            <person name="Yan W."/>
            <person name="Fan B."/>
            <person name="Jiang Y."/>
            <person name="Adhikari A."/>
            <person name="Zheng C.-J."/>
            <person name="Schuster L."/>
            <person name="Cowan T.M."/>
            <person name="Smanski M.J."/>
            <person name="Chevrette M.G."/>
            <person name="De Carvalho L.P.S."/>
            <person name="Shen B."/>
        </authorList>
    </citation>
    <scope>NUCLEOTIDE SEQUENCE [LARGE SCALE GENOMIC DNA]</scope>
    <source>
        <strain evidence="2 3">NPDC006337</strain>
    </source>
</reference>
<sequence length="155" mass="15412">MPQESVGRAASSRRPALVFLVGLVLTLTAHLVACAVHAGEDHGSAVSAASHAHGEHGAGALAAALITGPACSVTDDGHSGHHHVLCCDPADVPVQLRPSAGTVFPAFLLLALLPLGRRRPEGSAASGTPPGGGDASGTSWSTGPALLRVVCVSRT</sequence>
<organism evidence="2 3">
    <name type="scientific">Streptomyces lavendulocolor</name>
    <dbReference type="NCBI Taxonomy" id="67316"/>
    <lineage>
        <taxon>Bacteria</taxon>
        <taxon>Bacillati</taxon>
        <taxon>Actinomycetota</taxon>
        <taxon>Actinomycetes</taxon>
        <taxon>Kitasatosporales</taxon>
        <taxon>Streptomycetaceae</taxon>
        <taxon>Streptomyces</taxon>
    </lineage>
</organism>
<comment type="caution">
    <text evidence="2">The sequence shown here is derived from an EMBL/GenBank/DDBJ whole genome shotgun (WGS) entry which is preliminary data.</text>
</comment>
<accession>A0ABV2W299</accession>
<feature type="region of interest" description="Disordered" evidence="1">
    <location>
        <begin position="120"/>
        <end position="141"/>
    </location>
</feature>
<evidence type="ECO:0000313" key="3">
    <source>
        <dbReference type="Proteomes" id="UP001550378"/>
    </source>
</evidence>
<dbReference type="RefSeq" id="WP_189906265.1">
    <property type="nucleotide sequence ID" value="NZ_JBEXZO010000027.1"/>
</dbReference>